<keyword evidence="2" id="KW-1185">Reference proteome</keyword>
<comment type="caution">
    <text evidence="1">The sequence shown here is derived from an EMBL/GenBank/DDBJ whole genome shotgun (WGS) entry which is preliminary data.</text>
</comment>
<evidence type="ECO:0000313" key="1">
    <source>
        <dbReference type="EMBL" id="KAI5675866.1"/>
    </source>
</evidence>
<gene>
    <name evidence="1" type="ORF">M9H77_06816</name>
</gene>
<evidence type="ECO:0000313" key="2">
    <source>
        <dbReference type="Proteomes" id="UP001060085"/>
    </source>
</evidence>
<proteinExistence type="predicted"/>
<reference evidence="2" key="1">
    <citation type="journal article" date="2023" name="Nat. Plants">
        <title>Single-cell RNA sequencing provides a high-resolution roadmap for understanding the multicellular compartmentation of specialized metabolism.</title>
        <authorList>
            <person name="Sun S."/>
            <person name="Shen X."/>
            <person name="Li Y."/>
            <person name="Li Y."/>
            <person name="Wang S."/>
            <person name="Li R."/>
            <person name="Zhang H."/>
            <person name="Shen G."/>
            <person name="Guo B."/>
            <person name="Wei J."/>
            <person name="Xu J."/>
            <person name="St-Pierre B."/>
            <person name="Chen S."/>
            <person name="Sun C."/>
        </authorList>
    </citation>
    <scope>NUCLEOTIDE SEQUENCE [LARGE SCALE GENOMIC DNA]</scope>
</reference>
<name>A0ACC0BTE3_CATRO</name>
<protein>
    <submittedName>
        <fullName evidence="1">Uncharacterized protein</fullName>
    </submittedName>
</protein>
<dbReference type="EMBL" id="CM044702">
    <property type="protein sequence ID" value="KAI5675866.1"/>
    <property type="molecule type" value="Genomic_DNA"/>
</dbReference>
<sequence length="283" mass="32006">MEKGPCCMTSLSEGDKAKNNPYGSESSSASSTSHFLTHLWGLHTISKLRMFLRRMYNNILPTRKNLSRKITSILPCCAIYPGNMEDILHIFFQCRVAIKIWLNSDFSHFVNLFLSQHLQERSAPIGPIRSNVQLPIALTQDGCHSRPQDSNRFKLNVDAAWIAVGAGVVDLIRYHSGRVRLSIIVALDFSHSSEHAETVVIREGFRMAERFGYTHYILESDCKVVIDQLLTRLETLGPLGHIHEQILSLIHRQSVILLSERRHNNVPAHLLAAQAVFIYPSNV</sequence>
<accession>A0ACC0BTE3</accession>
<dbReference type="Proteomes" id="UP001060085">
    <property type="component" value="Linkage Group LG02"/>
</dbReference>
<organism evidence="1 2">
    <name type="scientific">Catharanthus roseus</name>
    <name type="common">Madagascar periwinkle</name>
    <name type="synonym">Vinca rosea</name>
    <dbReference type="NCBI Taxonomy" id="4058"/>
    <lineage>
        <taxon>Eukaryota</taxon>
        <taxon>Viridiplantae</taxon>
        <taxon>Streptophyta</taxon>
        <taxon>Embryophyta</taxon>
        <taxon>Tracheophyta</taxon>
        <taxon>Spermatophyta</taxon>
        <taxon>Magnoliopsida</taxon>
        <taxon>eudicotyledons</taxon>
        <taxon>Gunneridae</taxon>
        <taxon>Pentapetalae</taxon>
        <taxon>asterids</taxon>
        <taxon>lamiids</taxon>
        <taxon>Gentianales</taxon>
        <taxon>Apocynaceae</taxon>
        <taxon>Rauvolfioideae</taxon>
        <taxon>Vinceae</taxon>
        <taxon>Catharanthinae</taxon>
        <taxon>Catharanthus</taxon>
    </lineage>
</organism>